<evidence type="ECO:0000313" key="4">
    <source>
        <dbReference type="Proteomes" id="UP001339911"/>
    </source>
</evidence>
<dbReference type="Proteomes" id="UP001339911">
    <property type="component" value="Unassembled WGS sequence"/>
</dbReference>
<proteinExistence type="predicted"/>
<dbReference type="SUPFAM" id="SSF81296">
    <property type="entry name" value="E set domains"/>
    <property type="match status" value="1"/>
</dbReference>
<protein>
    <submittedName>
        <fullName evidence="3">Molybdopterin-dependent oxidoreductase</fullName>
    </submittedName>
</protein>
<dbReference type="Gene3D" id="3.90.420.10">
    <property type="entry name" value="Oxidoreductase, molybdopterin-binding domain"/>
    <property type="match status" value="1"/>
</dbReference>
<feature type="transmembrane region" description="Helical" evidence="1">
    <location>
        <begin position="185"/>
        <end position="206"/>
    </location>
</feature>
<dbReference type="InterPro" id="IPR036374">
    <property type="entry name" value="OxRdtase_Mopterin-bd_sf"/>
</dbReference>
<evidence type="ECO:0000313" key="3">
    <source>
        <dbReference type="EMBL" id="MEE6305863.1"/>
    </source>
</evidence>
<comment type="caution">
    <text evidence="3">The sequence shown here is derived from an EMBL/GenBank/DDBJ whole genome shotgun (WGS) entry which is preliminary data.</text>
</comment>
<feature type="transmembrane region" description="Helical" evidence="1">
    <location>
        <begin position="27"/>
        <end position="49"/>
    </location>
</feature>
<accession>A0ABU7S7H3</accession>
<dbReference type="InterPro" id="IPR000572">
    <property type="entry name" value="OxRdtase_Mopterin-bd_dom"/>
</dbReference>
<dbReference type="EMBL" id="JAZGQL010000002">
    <property type="protein sequence ID" value="MEE6305863.1"/>
    <property type="molecule type" value="Genomic_DNA"/>
</dbReference>
<dbReference type="Gene3D" id="2.60.40.650">
    <property type="match status" value="1"/>
</dbReference>
<dbReference type="RefSeq" id="WP_331206232.1">
    <property type="nucleotide sequence ID" value="NZ_JAZGQL010000002.1"/>
</dbReference>
<feature type="domain" description="Oxidoreductase molybdopterin-binding" evidence="2">
    <location>
        <begin position="260"/>
        <end position="412"/>
    </location>
</feature>
<keyword evidence="1" id="KW-0812">Transmembrane</keyword>
<dbReference type="Pfam" id="PF00174">
    <property type="entry name" value="Oxidored_molyb"/>
    <property type="match status" value="1"/>
</dbReference>
<dbReference type="PANTHER" id="PTHR19372">
    <property type="entry name" value="SULFITE REDUCTASE"/>
    <property type="match status" value="1"/>
</dbReference>
<dbReference type="Pfam" id="PF17957">
    <property type="entry name" value="Big_7"/>
    <property type="match status" value="1"/>
</dbReference>
<reference evidence="3 4" key="1">
    <citation type="submission" date="2024-01" db="EMBL/GenBank/DDBJ databases">
        <title>Genome insights into Plantactinospora veratri sp. nov.</title>
        <authorList>
            <person name="Wang L."/>
        </authorList>
    </citation>
    <scope>NUCLEOTIDE SEQUENCE [LARGE SCALE GENOMIC DNA]</scope>
    <source>
        <strain evidence="3 4">NEAU-FHS4</strain>
    </source>
</reference>
<sequence>MRVIPDLGGDGPAATIPARRGGLPRRFGALAGLAAAAVAVGAAEVVAVLTGARSAPLVAVGGAVVDLAPAPLKRFAVDVFYIYDKIALLVGTAVLLAGFAVLVGLVAVRSLPLGYAGIALFGAVGVLAALTRPGAGPLAALPSLVGVVLAAGVLRLFVAGPPGRALAVPAVAVTARPDAYARRRFLTGVGLAAGGAAVGGFGGRWLSTRRGVSAARAAVELPVPASPAAPVPADAELKVPGLSSYVTPNRDFYRIDTALVVPRVDPENWRLRIHGRVRNPVTLRFADLLARPMIERHITLACVSNEVGGDLVGNARWLGVPLGPLLAEVGPLPGADQVVARSTDGWTCGSPTEVLTDGRDAMLAVGMNGEPLPIEHGFPVRVVVPGLYGYVSACKWVVELELTSFADFDAYWVPRGWSARGPVKTQSRIDTPRAGRALPAGPVTVAGVAWAQHVGIRQVEVRVDDGDWQPATLAGSVSTDTWAQWSWRWLATPGEHTLRVRATDATGAVQTGQSRPVEPDGATGWHTVTVTVG</sequence>
<name>A0ABU7S7H3_9ACTN</name>
<keyword evidence="1" id="KW-0472">Membrane</keyword>
<evidence type="ECO:0000259" key="2">
    <source>
        <dbReference type="Pfam" id="PF00174"/>
    </source>
</evidence>
<feature type="transmembrane region" description="Helical" evidence="1">
    <location>
        <begin position="113"/>
        <end position="131"/>
    </location>
</feature>
<evidence type="ECO:0000256" key="1">
    <source>
        <dbReference type="SAM" id="Phobius"/>
    </source>
</evidence>
<feature type="transmembrane region" description="Helical" evidence="1">
    <location>
        <begin position="138"/>
        <end position="158"/>
    </location>
</feature>
<gene>
    <name evidence="3" type="ORF">V1634_03315</name>
</gene>
<keyword evidence="1" id="KW-1133">Transmembrane helix</keyword>
<dbReference type="InterPro" id="IPR014756">
    <property type="entry name" value="Ig_E-set"/>
</dbReference>
<organism evidence="3 4">
    <name type="scientific">Plantactinospora veratri</name>
    <dbReference type="NCBI Taxonomy" id="1436122"/>
    <lineage>
        <taxon>Bacteria</taxon>
        <taxon>Bacillati</taxon>
        <taxon>Actinomycetota</taxon>
        <taxon>Actinomycetes</taxon>
        <taxon>Micromonosporales</taxon>
        <taxon>Micromonosporaceae</taxon>
        <taxon>Plantactinospora</taxon>
    </lineage>
</organism>
<dbReference type="SUPFAM" id="SSF56524">
    <property type="entry name" value="Oxidoreductase molybdopterin-binding domain"/>
    <property type="match status" value="1"/>
</dbReference>
<feature type="transmembrane region" description="Helical" evidence="1">
    <location>
        <begin position="86"/>
        <end position="107"/>
    </location>
</feature>
<dbReference type="PANTHER" id="PTHR19372:SF7">
    <property type="entry name" value="SULFITE OXIDASE, MITOCHONDRIAL"/>
    <property type="match status" value="1"/>
</dbReference>
<keyword evidence="4" id="KW-1185">Reference proteome</keyword>